<reference evidence="1" key="1">
    <citation type="submission" date="2014-09" db="EMBL/GenBank/DDBJ databases">
        <authorList>
            <person name="Magalhaes I.L.F."/>
            <person name="Oliveira U."/>
            <person name="Santos F.R."/>
            <person name="Vidigal T.H.D.A."/>
            <person name="Brescovit A.D."/>
            <person name="Santos A.J."/>
        </authorList>
    </citation>
    <scope>NUCLEOTIDE SEQUENCE</scope>
    <source>
        <tissue evidence="1">Shoot tissue taken approximately 20 cm above the soil surface</tissue>
    </source>
</reference>
<sequence>MSRLCEHTIRVESLMGGPKHRRFPLSLEHSTGTSHS</sequence>
<reference evidence="1" key="2">
    <citation type="journal article" date="2015" name="Data Brief">
        <title>Shoot transcriptome of the giant reed, Arundo donax.</title>
        <authorList>
            <person name="Barrero R.A."/>
            <person name="Guerrero F.D."/>
            <person name="Moolhuijzen P."/>
            <person name="Goolsby J.A."/>
            <person name="Tidwell J."/>
            <person name="Bellgard S.E."/>
            <person name="Bellgard M.I."/>
        </authorList>
    </citation>
    <scope>NUCLEOTIDE SEQUENCE</scope>
    <source>
        <tissue evidence="1">Shoot tissue taken approximately 20 cm above the soil surface</tissue>
    </source>
</reference>
<proteinExistence type="predicted"/>
<accession>A0A0A9HKY6</accession>
<organism evidence="1">
    <name type="scientific">Arundo donax</name>
    <name type="common">Giant reed</name>
    <name type="synonym">Donax arundinaceus</name>
    <dbReference type="NCBI Taxonomy" id="35708"/>
    <lineage>
        <taxon>Eukaryota</taxon>
        <taxon>Viridiplantae</taxon>
        <taxon>Streptophyta</taxon>
        <taxon>Embryophyta</taxon>
        <taxon>Tracheophyta</taxon>
        <taxon>Spermatophyta</taxon>
        <taxon>Magnoliopsida</taxon>
        <taxon>Liliopsida</taxon>
        <taxon>Poales</taxon>
        <taxon>Poaceae</taxon>
        <taxon>PACMAD clade</taxon>
        <taxon>Arundinoideae</taxon>
        <taxon>Arundineae</taxon>
        <taxon>Arundo</taxon>
    </lineage>
</organism>
<dbReference type="AlphaFoldDB" id="A0A0A9HKY6"/>
<name>A0A0A9HKY6_ARUDO</name>
<protein>
    <submittedName>
        <fullName evidence="1">Uncharacterized protein</fullName>
    </submittedName>
</protein>
<evidence type="ECO:0000313" key="1">
    <source>
        <dbReference type="EMBL" id="JAE37830.1"/>
    </source>
</evidence>
<dbReference type="EMBL" id="GBRH01160066">
    <property type="protein sequence ID" value="JAE37830.1"/>
    <property type="molecule type" value="Transcribed_RNA"/>
</dbReference>